<feature type="domain" description="Peptidase A2" evidence="2">
    <location>
        <begin position="41"/>
        <end position="55"/>
    </location>
</feature>
<name>A0A164KYA8_9CRUS</name>
<reference evidence="3 4" key="1">
    <citation type="submission" date="2016-03" db="EMBL/GenBank/DDBJ databases">
        <title>EvidentialGene: Evidence-directed Construction of Genes on Genomes.</title>
        <authorList>
            <person name="Gilbert D.G."/>
            <person name="Choi J.-H."/>
            <person name="Mockaitis K."/>
            <person name="Colbourne J."/>
            <person name="Pfrender M."/>
        </authorList>
    </citation>
    <scope>NUCLEOTIDE SEQUENCE [LARGE SCALE GENOMIC DNA]</scope>
    <source>
        <strain evidence="3 4">Xinb3</strain>
        <tissue evidence="3">Complete organism</tissue>
    </source>
</reference>
<dbReference type="PROSITE" id="PS00141">
    <property type="entry name" value="ASP_PROTEASE"/>
    <property type="match status" value="1"/>
</dbReference>
<sequence length="204" mass="22760">MSSIILPRKVPSTLEQPTIFLDSSHNFNAIKLHVTIGNVSTPALVDTGAEVSVLSYIIFASLNPLYVQQIPNDMDNLKAESNSSLKIVGYFRILITLPDIKSRVEHNFYVVSNLRSNCILGLDFIRDNGIIIDGNILHILSRKPKAVLAKATFADATVSVFNKGPVIDKTYPFTFNLSHLPDHHKASFMALFRNHHHHFAESLL</sequence>
<dbReference type="SUPFAM" id="SSF50630">
    <property type="entry name" value="Acid proteases"/>
    <property type="match status" value="1"/>
</dbReference>
<dbReference type="GO" id="GO:0004190">
    <property type="term" value="F:aspartic-type endopeptidase activity"/>
    <property type="evidence" value="ECO:0007669"/>
    <property type="project" value="InterPro"/>
</dbReference>
<protein>
    <recommendedName>
        <fullName evidence="2">Peptidase A2 domain-containing protein</fullName>
    </recommendedName>
</protein>
<evidence type="ECO:0000256" key="1">
    <source>
        <dbReference type="ARBA" id="ARBA00022801"/>
    </source>
</evidence>
<dbReference type="GO" id="GO:0006508">
    <property type="term" value="P:proteolysis"/>
    <property type="evidence" value="ECO:0007669"/>
    <property type="project" value="InterPro"/>
</dbReference>
<dbReference type="CDD" id="cd00303">
    <property type="entry name" value="retropepsin_like"/>
    <property type="match status" value="1"/>
</dbReference>
<organism evidence="3 4">
    <name type="scientific">Daphnia magna</name>
    <dbReference type="NCBI Taxonomy" id="35525"/>
    <lineage>
        <taxon>Eukaryota</taxon>
        <taxon>Metazoa</taxon>
        <taxon>Ecdysozoa</taxon>
        <taxon>Arthropoda</taxon>
        <taxon>Crustacea</taxon>
        <taxon>Branchiopoda</taxon>
        <taxon>Diplostraca</taxon>
        <taxon>Cladocera</taxon>
        <taxon>Anomopoda</taxon>
        <taxon>Daphniidae</taxon>
        <taxon>Daphnia</taxon>
    </lineage>
</organism>
<dbReference type="AlphaFoldDB" id="A0A164KYA8"/>
<keyword evidence="4" id="KW-1185">Reference proteome</keyword>
<dbReference type="InterPro" id="IPR001969">
    <property type="entry name" value="Aspartic_peptidase_AS"/>
</dbReference>
<dbReference type="Gene3D" id="2.40.70.10">
    <property type="entry name" value="Acid Proteases"/>
    <property type="match status" value="1"/>
</dbReference>
<gene>
    <name evidence="3" type="ORF">APZ42_033590</name>
</gene>
<evidence type="ECO:0000313" key="3">
    <source>
        <dbReference type="EMBL" id="KZS03637.1"/>
    </source>
</evidence>
<evidence type="ECO:0000259" key="2">
    <source>
        <dbReference type="PROSITE" id="PS50175"/>
    </source>
</evidence>
<comment type="caution">
    <text evidence="3">The sequence shown here is derived from an EMBL/GenBank/DDBJ whole genome shotgun (WGS) entry which is preliminary data.</text>
</comment>
<dbReference type="PROSITE" id="PS50175">
    <property type="entry name" value="ASP_PROT_RETROV"/>
    <property type="match status" value="1"/>
</dbReference>
<accession>A0A164KYA8</accession>
<dbReference type="EMBL" id="LRGB01003238">
    <property type="protein sequence ID" value="KZS03637.1"/>
    <property type="molecule type" value="Genomic_DNA"/>
</dbReference>
<proteinExistence type="predicted"/>
<dbReference type="InterPro" id="IPR001995">
    <property type="entry name" value="Peptidase_A2_cat"/>
</dbReference>
<dbReference type="Proteomes" id="UP000076858">
    <property type="component" value="Unassembled WGS sequence"/>
</dbReference>
<dbReference type="InterPro" id="IPR021109">
    <property type="entry name" value="Peptidase_aspartic_dom_sf"/>
</dbReference>
<keyword evidence="1" id="KW-0378">Hydrolase</keyword>
<evidence type="ECO:0000313" key="4">
    <source>
        <dbReference type="Proteomes" id="UP000076858"/>
    </source>
</evidence>